<protein>
    <submittedName>
        <fullName evidence="1">Uncharacterized protein</fullName>
    </submittedName>
</protein>
<reference evidence="1" key="1">
    <citation type="submission" date="2021-03" db="EMBL/GenBank/DDBJ databases">
        <authorList>
            <consortium name="DOE Joint Genome Institute"/>
            <person name="Ahrendt S."/>
            <person name="Looney B.P."/>
            <person name="Miyauchi S."/>
            <person name="Morin E."/>
            <person name="Drula E."/>
            <person name="Courty P.E."/>
            <person name="Chicoki N."/>
            <person name="Fauchery L."/>
            <person name="Kohler A."/>
            <person name="Kuo A."/>
            <person name="Labutti K."/>
            <person name="Pangilinan J."/>
            <person name="Lipzen A."/>
            <person name="Riley R."/>
            <person name="Andreopoulos W."/>
            <person name="He G."/>
            <person name="Johnson J."/>
            <person name="Barry K.W."/>
            <person name="Grigoriev I.V."/>
            <person name="Nagy L."/>
            <person name="Hibbett D."/>
            <person name="Henrissat B."/>
            <person name="Matheny P.B."/>
            <person name="Labbe J."/>
            <person name="Martin F."/>
        </authorList>
    </citation>
    <scope>NUCLEOTIDE SEQUENCE</scope>
    <source>
        <strain evidence="1">HHB10654</strain>
    </source>
</reference>
<keyword evidence="2" id="KW-1185">Reference proteome</keyword>
<gene>
    <name evidence="1" type="ORF">BV25DRAFT_1840892</name>
</gene>
<proteinExistence type="predicted"/>
<name>A0ACB8SRZ9_9AGAM</name>
<dbReference type="EMBL" id="MU277234">
    <property type="protein sequence ID" value="KAI0058491.1"/>
    <property type="molecule type" value="Genomic_DNA"/>
</dbReference>
<reference evidence="1" key="2">
    <citation type="journal article" date="2022" name="New Phytol.">
        <title>Evolutionary transition to the ectomycorrhizal habit in the genomes of a hyperdiverse lineage of mushroom-forming fungi.</title>
        <authorList>
            <person name="Looney B."/>
            <person name="Miyauchi S."/>
            <person name="Morin E."/>
            <person name="Drula E."/>
            <person name="Courty P.E."/>
            <person name="Kohler A."/>
            <person name="Kuo A."/>
            <person name="LaButti K."/>
            <person name="Pangilinan J."/>
            <person name="Lipzen A."/>
            <person name="Riley R."/>
            <person name="Andreopoulos W."/>
            <person name="He G."/>
            <person name="Johnson J."/>
            <person name="Nolan M."/>
            <person name="Tritt A."/>
            <person name="Barry K.W."/>
            <person name="Grigoriev I.V."/>
            <person name="Nagy L.G."/>
            <person name="Hibbett D."/>
            <person name="Henrissat B."/>
            <person name="Matheny P.B."/>
            <person name="Labbe J."/>
            <person name="Martin F.M."/>
        </authorList>
    </citation>
    <scope>NUCLEOTIDE SEQUENCE</scope>
    <source>
        <strain evidence="1">HHB10654</strain>
    </source>
</reference>
<comment type="caution">
    <text evidence="1">The sequence shown here is derived from an EMBL/GenBank/DDBJ whole genome shotgun (WGS) entry which is preliminary data.</text>
</comment>
<sequence length="201" mass="23216">MHAILLQRLNLEARDSLLGYDRERHDLKVIEWPIGDDGRLLHPTQWDQYRRSFYFPSCLCPIFGVCTEQDVAVQREGDECIATCAAGLCGYRVRLSPLYLKPGLPAKMYPMKPAILTRAQLRRKAEYGLWKDEQSRRVPNIVREDRLQAMRNPGLTPEQFQALLAQCPACEMIIARQVFCYHECEGRKSAFNMVIASEQVR</sequence>
<evidence type="ECO:0000313" key="1">
    <source>
        <dbReference type="EMBL" id="KAI0058491.1"/>
    </source>
</evidence>
<evidence type="ECO:0000313" key="2">
    <source>
        <dbReference type="Proteomes" id="UP000814140"/>
    </source>
</evidence>
<dbReference type="Proteomes" id="UP000814140">
    <property type="component" value="Unassembled WGS sequence"/>
</dbReference>
<accession>A0ACB8SRZ9</accession>
<organism evidence="1 2">
    <name type="scientific">Artomyces pyxidatus</name>
    <dbReference type="NCBI Taxonomy" id="48021"/>
    <lineage>
        <taxon>Eukaryota</taxon>
        <taxon>Fungi</taxon>
        <taxon>Dikarya</taxon>
        <taxon>Basidiomycota</taxon>
        <taxon>Agaricomycotina</taxon>
        <taxon>Agaricomycetes</taxon>
        <taxon>Russulales</taxon>
        <taxon>Auriscalpiaceae</taxon>
        <taxon>Artomyces</taxon>
    </lineage>
</organism>